<proteinExistence type="predicted"/>
<accession>A0A8B2ZG76</accession>
<comment type="caution">
    <text evidence="2">The sequence shown here is derived from an EMBL/GenBank/DDBJ whole genome shotgun (WGS) entry which is preliminary data.</text>
</comment>
<reference evidence="2 3" key="1">
    <citation type="submission" date="2018-08" db="EMBL/GenBank/DDBJ databases">
        <title>A genome reference for cultivated species of the human gut microbiota.</title>
        <authorList>
            <person name="Zou Y."/>
            <person name="Xue W."/>
            <person name="Luo G."/>
        </authorList>
    </citation>
    <scope>NUCLEOTIDE SEQUENCE [LARGE SCALE GENOMIC DNA]</scope>
    <source>
        <strain evidence="2 3">OM08-17AT</strain>
    </source>
</reference>
<keyword evidence="4" id="KW-1185">Reference proteome</keyword>
<name>A0A8B2ZG76_STAWA</name>
<dbReference type="Proteomes" id="UP000814367">
    <property type="component" value="Unassembled WGS sequence"/>
</dbReference>
<protein>
    <submittedName>
        <fullName evidence="2">Uncharacterized protein</fullName>
    </submittedName>
</protein>
<sequence>MANTNLDKFLVIEQMMDEAQGLMEPYLSSLEQRYEYMNVLRKEYSNLSHTLGKIQQRVIKQGDKLEVDADVKNVAQSARDRIDEHIEAIEEDKADGDNQPSVKQLKRAREKLDGELDEDSIGEAWRLLKVRKIEIEELNVLMDLIDAMEDGKQDKAESIVKKIEKLRSDYTSGFVRYREALEQGEDVQKEVDNVIGDLEDSGYIQEAESLTDARPSIAEERGLRPDAQPLLDLLNPIKSAGLEYFQSRNRNSASYDLNVAFAKEVAYTRRALLEDREYIGTRNAFNRLNTAFEELSGYMYDRFYQLGGTPVNYHGHDDRVR</sequence>
<reference evidence="1 4" key="2">
    <citation type="submission" date="2020-03" db="EMBL/GenBank/DDBJ databases">
        <title>Comparative genetics of Staphylococcus warneri persistents from caprine mastitis.</title>
        <authorList>
            <person name="Franca C.A."/>
            <person name="Rosa D.S."/>
            <person name="Silva A."/>
            <person name="Rodrigues D.L.N."/>
            <person name="Santos R.G."/>
            <person name="Castillo R.E.H."/>
            <person name="Moreira M.A.S."/>
            <person name="Lima M.C."/>
            <person name="Gouveia G.V."/>
            <person name="Gouveia J.J.S."/>
            <person name="Souza R.F.S."/>
            <person name="Bertram B."/>
            <person name="Azevedo V."/>
            <person name="Costa M."/>
        </authorList>
    </citation>
    <scope>NUCLEOTIDE SEQUENCE [LARGE SCALE GENOMIC DNA]</scope>
    <source>
        <strain evidence="1 4">Cap 9.2</strain>
    </source>
</reference>
<dbReference type="EMBL" id="QSTD01000017">
    <property type="protein sequence ID" value="RGM27260.1"/>
    <property type="molecule type" value="Genomic_DNA"/>
</dbReference>
<evidence type="ECO:0000313" key="3">
    <source>
        <dbReference type="Proteomes" id="UP000261016"/>
    </source>
</evidence>
<dbReference type="AlphaFoldDB" id="A0A8B2ZG76"/>
<organism evidence="2 3">
    <name type="scientific">Staphylococcus warneri</name>
    <dbReference type="NCBI Taxonomy" id="1292"/>
    <lineage>
        <taxon>Bacteria</taxon>
        <taxon>Bacillati</taxon>
        <taxon>Bacillota</taxon>
        <taxon>Bacilli</taxon>
        <taxon>Bacillales</taxon>
        <taxon>Staphylococcaceae</taxon>
        <taxon>Staphylococcus</taxon>
    </lineage>
</organism>
<evidence type="ECO:0000313" key="2">
    <source>
        <dbReference type="EMBL" id="RGM27260.1"/>
    </source>
</evidence>
<evidence type="ECO:0000313" key="4">
    <source>
        <dbReference type="Proteomes" id="UP000814367"/>
    </source>
</evidence>
<dbReference type="Proteomes" id="UP000261016">
    <property type="component" value="Unassembled WGS sequence"/>
</dbReference>
<gene>
    <name evidence="2" type="ORF">DXC19_12925</name>
    <name evidence="1" type="ORF">G8J23_12305</name>
</gene>
<dbReference type="EMBL" id="JAANHJ010000005">
    <property type="protein sequence ID" value="MCG6226754.1"/>
    <property type="molecule type" value="Genomic_DNA"/>
</dbReference>
<dbReference type="RefSeq" id="WP_002467482.1">
    <property type="nucleotide sequence ID" value="NZ_CABMFV010000017.1"/>
</dbReference>
<evidence type="ECO:0000313" key="1">
    <source>
        <dbReference type="EMBL" id="MCG6226754.1"/>
    </source>
</evidence>